<dbReference type="GO" id="GO:0006310">
    <property type="term" value="P:DNA recombination"/>
    <property type="evidence" value="ECO:0007669"/>
    <property type="project" value="TreeGrafter"/>
</dbReference>
<sequence length="723" mass="80468">MTGSTVVLCEKPSQAQAHAQLFGIADKGKGFIKVKNGWIFTWSIGHMVEMLTPDKLDAKWEKGWSLETLPIIPSVWRMGAAQGKADQLKIVLGLLKSATEIIIATDCGREGELIGRELIELSGNRKHTLRRFWCSSLDEVSLRAAWKSLRDGREFDTLYHAALLRQRFDYMWGMTNSRGATLVYAPPNVMFPIGRVQTPTLYLVVLRHLAITNFVPRIFFTLQAQVDTPVGSLTMSFAPKGDEHRLWEKSRAETIAHAVRNTRGQLSVESTDRKQAPPKFPSLSDLQKEASRRWKWTLDRTLDTCQALYDNEYVSYPRTSCNFMPEEQMSEVPGILAALQRNGWAPPLSITGTHQPLYRRDRIKPQSVIEADYDHHAILPTATAPNGLTGDEQLLYQLIVLYYVRSFAPDYEYNEVNIALPASEILLTASGTTPLKQGFKALEATAARPDEDGDEADQPGGNNKLPPVLDGMAALVRDVDVVQGQTKAPAYYTEGTLLGDMIGIHKYVQNAEHRARLKETSGLGTEATRAPTIKEHRARGLIVQKDKKKGTIDCSPNALMLIQSIPQHLRDPGQTAIWEDYMDQVRSGKISFESAMDAATNMINKCAVFFQSQGLNKERATHQTPVLEHNGYAASCPTCSKPLSFRKNGKFGPYWACTDTQCKTTMKAAPDGKPVPKIEAAKGDLCPKCQKHHLVLRNGPKGHFWSCGGYPKCKHIANLPKTA</sequence>
<protein>
    <recommendedName>
        <fullName evidence="3">DNA topoisomerase</fullName>
        <ecNumber evidence="3">5.6.2.1</ecNumber>
    </recommendedName>
    <alternativeName>
        <fullName evidence="14">Omega-protein</fullName>
    </alternativeName>
    <alternativeName>
        <fullName evidence="13">Relaxing enzyme</fullName>
    </alternativeName>
    <alternativeName>
        <fullName evidence="11">Swivelase</fullName>
    </alternativeName>
    <alternativeName>
        <fullName evidence="12">Untwisting enzyme</fullName>
    </alternativeName>
</protein>
<dbReference type="Pfam" id="PF01751">
    <property type="entry name" value="Toprim"/>
    <property type="match status" value="1"/>
</dbReference>
<evidence type="ECO:0000256" key="6">
    <source>
        <dbReference type="ARBA" id="ARBA00022771"/>
    </source>
</evidence>
<dbReference type="InterPro" id="IPR006171">
    <property type="entry name" value="TOPRIM_dom"/>
</dbReference>
<dbReference type="SMART" id="SM00493">
    <property type="entry name" value="TOPRIM"/>
    <property type="match status" value="1"/>
</dbReference>
<keyword evidence="9" id="KW-0238">DNA-binding</keyword>
<dbReference type="InterPro" id="IPR000380">
    <property type="entry name" value="Topo_IA"/>
</dbReference>
<dbReference type="InterPro" id="IPR013498">
    <property type="entry name" value="Topo_IA_Znf"/>
</dbReference>
<dbReference type="Gene3D" id="3.40.50.140">
    <property type="match status" value="1"/>
</dbReference>
<dbReference type="SMART" id="SM00436">
    <property type="entry name" value="TOP1Bc"/>
    <property type="match status" value="1"/>
</dbReference>
<dbReference type="Gene3D" id="1.10.460.10">
    <property type="entry name" value="Topoisomerase I, domain 2"/>
    <property type="match status" value="1"/>
</dbReference>
<dbReference type="InterPro" id="IPR013824">
    <property type="entry name" value="Topo_IA_cen_sub1"/>
</dbReference>
<dbReference type="PANTHER" id="PTHR11390">
    <property type="entry name" value="PROKARYOTIC DNA TOPOISOMERASE"/>
    <property type="match status" value="1"/>
</dbReference>
<evidence type="ECO:0000256" key="10">
    <source>
        <dbReference type="ARBA" id="ARBA00023235"/>
    </source>
</evidence>
<dbReference type="GO" id="GO:0006265">
    <property type="term" value="P:DNA topological change"/>
    <property type="evidence" value="ECO:0007669"/>
    <property type="project" value="InterPro"/>
</dbReference>
<keyword evidence="5" id="KW-0677">Repeat</keyword>
<dbReference type="EC" id="5.6.2.1" evidence="3"/>
<evidence type="ECO:0000256" key="4">
    <source>
        <dbReference type="ARBA" id="ARBA00022723"/>
    </source>
</evidence>
<dbReference type="CDD" id="cd03362">
    <property type="entry name" value="TOPRIM_TopoIA_TopoIII"/>
    <property type="match status" value="1"/>
</dbReference>
<comment type="catalytic activity">
    <reaction evidence="1">
        <text>ATP-independent breakage of single-stranded DNA, followed by passage and rejoining.</text>
        <dbReference type="EC" id="5.6.2.1"/>
    </reaction>
</comment>
<dbReference type="Pfam" id="PF01131">
    <property type="entry name" value="Topoisom_bac"/>
    <property type="match status" value="1"/>
</dbReference>
<evidence type="ECO:0000256" key="3">
    <source>
        <dbReference type="ARBA" id="ARBA00012891"/>
    </source>
</evidence>
<dbReference type="SUPFAM" id="SSF57783">
    <property type="entry name" value="Zinc beta-ribbon"/>
    <property type="match status" value="1"/>
</dbReference>
<evidence type="ECO:0000256" key="12">
    <source>
        <dbReference type="ARBA" id="ARBA00031985"/>
    </source>
</evidence>
<dbReference type="EMBL" id="UAUF01000010">
    <property type="protein sequence ID" value="SPZ04941.1"/>
    <property type="molecule type" value="Genomic_DNA"/>
</dbReference>
<dbReference type="GO" id="GO:0008270">
    <property type="term" value="F:zinc ion binding"/>
    <property type="evidence" value="ECO:0007669"/>
    <property type="project" value="UniProtKB-KW"/>
</dbReference>
<name>A0A2X2CDX6_PSELU</name>
<accession>A0A2X2CDX6</accession>
<dbReference type="Gene3D" id="3.30.65.10">
    <property type="entry name" value="Bacterial Topoisomerase I, domain 1"/>
    <property type="match status" value="1"/>
</dbReference>
<dbReference type="InterPro" id="IPR023405">
    <property type="entry name" value="Topo_IA_core_domain"/>
</dbReference>
<evidence type="ECO:0000256" key="7">
    <source>
        <dbReference type="ARBA" id="ARBA00022833"/>
    </source>
</evidence>
<organism evidence="18 19">
    <name type="scientific">Pseudomonas luteola</name>
    <dbReference type="NCBI Taxonomy" id="47886"/>
    <lineage>
        <taxon>Bacteria</taxon>
        <taxon>Pseudomonadati</taxon>
        <taxon>Pseudomonadota</taxon>
        <taxon>Gammaproteobacteria</taxon>
        <taxon>Pseudomonadales</taxon>
        <taxon>Pseudomonadaceae</taxon>
        <taxon>Pseudomonas</taxon>
    </lineage>
</organism>
<evidence type="ECO:0000313" key="19">
    <source>
        <dbReference type="Proteomes" id="UP000250443"/>
    </source>
</evidence>
<dbReference type="PROSITE" id="PS52039">
    <property type="entry name" value="TOPO_IA_2"/>
    <property type="match status" value="1"/>
</dbReference>
<proteinExistence type="inferred from homology"/>
<dbReference type="PANTHER" id="PTHR11390:SF21">
    <property type="entry name" value="DNA TOPOISOMERASE 3-ALPHA"/>
    <property type="match status" value="1"/>
</dbReference>
<dbReference type="Gene3D" id="2.70.20.10">
    <property type="entry name" value="Topoisomerase I, domain 3"/>
    <property type="match status" value="1"/>
</dbReference>
<dbReference type="GO" id="GO:0006281">
    <property type="term" value="P:DNA repair"/>
    <property type="evidence" value="ECO:0007669"/>
    <property type="project" value="TreeGrafter"/>
</dbReference>
<evidence type="ECO:0000259" key="16">
    <source>
        <dbReference type="PROSITE" id="PS50880"/>
    </source>
</evidence>
<feature type="domain" description="Topo IA-type catalytic" evidence="17">
    <location>
        <begin position="155"/>
        <end position="609"/>
    </location>
</feature>
<dbReference type="Pfam" id="PF01396">
    <property type="entry name" value="Zn_ribbon_Top1"/>
    <property type="match status" value="2"/>
</dbReference>
<dbReference type="PROSITE" id="PS50880">
    <property type="entry name" value="TOPRIM"/>
    <property type="match status" value="1"/>
</dbReference>
<keyword evidence="4" id="KW-0479">Metal-binding</keyword>
<comment type="similarity">
    <text evidence="2">Belongs to the type IA topoisomerase family.</text>
</comment>
<feature type="domain" description="Toprim" evidence="16">
    <location>
        <begin position="4"/>
        <end position="136"/>
    </location>
</feature>
<gene>
    <name evidence="18" type="primary">topB_5</name>
    <name evidence="18" type="ORF">NCTC11842_01461</name>
</gene>
<dbReference type="SMART" id="SM00437">
    <property type="entry name" value="TOP1Ac"/>
    <property type="match status" value="1"/>
</dbReference>
<dbReference type="Proteomes" id="UP000250443">
    <property type="component" value="Unassembled WGS sequence"/>
</dbReference>
<dbReference type="InterPro" id="IPR013497">
    <property type="entry name" value="Topo_IA_cen"/>
</dbReference>
<evidence type="ECO:0000256" key="9">
    <source>
        <dbReference type="ARBA" id="ARBA00023125"/>
    </source>
</evidence>
<dbReference type="SUPFAM" id="SSF56712">
    <property type="entry name" value="Prokaryotic type I DNA topoisomerase"/>
    <property type="match status" value="1"/>
</dbReference>
<evidence type="ECO:0000256" key="11">
    <source>
        <dbReference type="ARBA" id="ARBA00030003"/>
    </source>
</evidence>
<dbReference type="InterPro" id="IPR013826">
    <property type="entry name" value="Topo_IA_cen_sub3"/>
</dbReference>
<reference evidence="18 19" key="1">
    <citation type="submission" date="2018-06" db="EMBL/GenBank/DDBJ databases">
        <authorList>
            <consortium name="Pathogen Informatics"/>
            <person name="Doyle S."/>
        </authorList>
    </citation>
    <scope>NUCLEOTIDE SEQUENCE [LARGE SCALE GENOMIC DNA]</scope>
    <source>
        <strain evidence="18 19">NCTC11842</strain>
    </source>
</reference>
<dbReference type="InterPro" id="IPR034144">
    <property type="entry name" value="TOPRIM_TopoIII"/>
</dbReference>
<evidence type="ECO:0000256" key="1">
    <source>
        <dbReference type="ARBA" id="ARBA00000213"/>
    </source>
</evidence>
<dbReference type="AlphaFoldDB" id="A0A2X2CDX6"/>
<dbReference type="InterPro" id="IPR023406">
    <property type="entry name" value="Topo_IA_AS"/>
</dbReference>
<evidence type="ECO:0000313" key="18">
    <source>
        <dbReference type="EMBL" id="SPZ04941.1"/>
    </source>
</evidence>
<dbReference type="PRINTS" id="PR00417">
    <property type="entry name" value="PRTPISMRASEI"/>
</dbReference>
<keyword evidence="8" id="KW-0799">Topoisomerase</keyword>
<keyword evidence="6" id="KW-0863">Zinc-finger</keyword>
<evidence type="ECO:0000256" key="13">
    <source>
        <dbReference type="ARBA" id="ARBA00032235"/>
    </source>
</evidence>
<dbReference type="InterPro" id="IPR003602">
    <property type="entry name" value="Topo_IA_DNA-bd_dom"/>
</dbReference>
<dbReference type="GO" id="GO:0043597">
    <property type="term" value="C:cytoplasmic replication fork"/>
    <property type="evidence" value="ECO:0007669"/>
    <property type="project" value="TreeGrafter"/>
</dbReference>
<keyword evidence="7" id="KW-0862">Zinc</keyword>
<feature type="region of interest" description="Disordered" evidence="15">
    <location>
        <begin position="262"/>
        <end position="284"/>
    </location>
</feature>
<keyword evidence="10 18" id="KW-0413">Isomerase</keyword>
<evidence type="ECO:0000256" key="2">
    <source>
        <dbReference type="ARBA" id="ARBA00009446"/>
    </source>
</evidence>
<dbReference type="PROSITE" id="PS00396">
    <property type="entry name" value="TOPO_IA_1"/>
    <property type="match status" value="1"/>
</dbReference>
<dbReference type="RefSeq" id="WP_181591835.1">
    <property type="nucleotide sequence ID" value="NZ_UAUF01000010.1"/>
</dbReference>
<dbReference type="InterPro" id="IPR013825">
    <property type="entry name" value="Topo_IA_cen_sub2"/>
</dbReference>
<evidence type="ECO:0000259" key="17">
    <source>
        <dbReference type="PROSITE" id="PS52039"/>
    </source>
</evidence>
<dbReference type="Gene3D" id="1.10.290.10">
    <property type="entry name" value="Topoisomerase I, domain 4"/>
    <property type="match status" value="1"/>
</dbReference>
<evidence type="ECO:0000256" key="14">
    <source>
        <dbReference type="ARBA" id="ARBA00032877"/>
    </source>
</evidence>
<evidence type="ECO:0000256" key="8">
    <source>
        <dbReference type="ARBA" id="ARBA00023029"/>
    </source>
</evidence>
<evidence type="ECO:0000256" key="5">
    <source>
        <dbReference type="ARBA" id="ARBA00022737"/>
    </source>
</evidence>
<dbReference type="InterPro" id="IPR003601">
    <property type="entry name" value="Topo_IA_2"/>
</dbReference>
<evidence type="ECO:0000256" key="15">
    <source>
        <dbReference type="SAM" id="MobiDB-lite"/>
    </source>
</evidence>
<dbReference type="GO" id="GO:0003917">
    <property type="term" value="F:DNA topoisomerase type I (single strand cut, ATP-independent) activity"/>
    <property type="evidence" value="ECO:0007669"/>
    <property type="project" value="UniProtKB-EC"/>
</dbReference>
<dbReference type="GO" id="GO:0003677">
    <property type="term" value="F:DNA binding"/>
    <property type="evidence" value="ECO:0007669"/>
    <property type="project" value="UniProtKB-KW"/>
</dbReference>